<dbReference type="RefSeq" id="XP_007920558.1">
    <property type="nucleotide sequence ID" value="XM_007922367.1"/>
</dbReference>
<dbReference type="EMBL" id="KB446555">
    <property type="protein sequence ID" value="EME88831.1"/>
    <property type="molecule type" value="Genomic_DNA"/>
</dbReference>
<keyword evidence="2" id="KW-1185">Reference proteome</keyword>
<name>N1QAF6_PSEFD</name>
<dbReference type="VEuPathDB" id="FungiDB:MYCFIDRAFT_80187"/>
<gene>
    <name evidence="1" type="ORF">MYCFIDRAFT_80187</name>
</gene>
<organism evidence="1 2">
    <name type="scientific">Pseudocercospora fijiensis (strain CIRAD86)</name>
    <name type="common">Black leaf streak disease fungus</name>
    <name type="synonym">Mycosphaerella fijiensis</name>
    <dbReference type="NCBI Taxonomy" id="383855"/>
    <lineage>
        <taxon>Eukaryota</taxon>
        <taxon>Fungi</taxon>
        <taxon>Dikarya</taxon>
        <taxon>Ascomycota</taxon>
        <taxon>Pezizomycotina</taxon>
        <taxon>Dothideomycetes</taxon>
        <taxon>Dothideomycetidae</taxon>
        <taxon>Mycosphaerellales</taxon>
        <taxon>Mycosphaerellaceae</taxon>
        <taxon>Pseudocercospora</taxon>
    </lineage>
</organism>
<proteinExistence type="predicted"/>
<dbReference type="GeneID" id="19341683"/>
<sequence length="122" mass="12654">MISGSGLGFVPMGGVFSVYCATKAAVHACVVGIRQSLEGSSVHVLEIVPLAVGTELDASQKELAETFPAPMTLEEFGDEEFGKLEDGRVGEMKEVAAGTANARVEAWRGSIGKGLEERGIGG</sequence>
<dbReference type="InterPro" id="IPR036291">
    <property type="entry name" value="NAD(P)-bd_dom_sf"/>
</dbReference>
<accession>N1QAF6</accession>
<dbReference type="KEGG" id="pfj:MYCFIDRAFT_80187"/>
<dbReference type="AlphaFoldDB" id="N1QAF6"/>
<dbReference type="Proteomes" id="UP000016932">
    <property type="component" value="Unassembled WGS sequence"/>
</dbReference>
<dbReference type="Gene3D" id="3.40.50.720">
    <property type="entry name" value="NAD(P)-binding Rossmann-like Domain"/>
    <property type="match status" value="1"/>
</dbReference>
<dbReference type="HOGENOM" id="CLU_2027748_0_0_1"/>
<dbReference type="SUPFAM" id="SSF51735">
    <property type="entry name" value="NAD(P)-binding Rossmann-fold domains"/>
    <property type="match status" value="1"/>
</dbReference>
<reference evidence="1 2" key="1">
    <citation type="journal article" date="2012" name="PLoS Pathog.">
        <title>Diverse lifestyles and strategies of plant pathogenesis encoded in the genomes of eighteen Dothideomycetes fungi.</title>
        <authorList>
            <person name="Ohm R.A."/>
            <person name="Feau N."/>
            <person name="Henrissat B."/>
            <person name="Schoch C.L."/>
            <person name="Horwitz B.A."/>
            <person name="Barry K.W."/>
            <person name="Condon B.J."/>
            <person name="Copeland A.C."/>
            <person name="Dhillon B."/>
            <person name="Glaser F."/>
            <person name="Hesse C.N."/>
            <person name="Kosti I."/>
            <person name="LaButti K."/>
            <person name="Lindquist E.A."/>
            <person name="Lucas S."/>
            <person name="Salamov A.A."/>
            <person name="Bradshaw R.E."/>
            <person name="Ciuffetti L."/>
            <person name="Hamelin R.C."/>
            <person name="Kema G.H.J."/>
            <person name="Lawrence C."/>
            <person name="Scott J.A."/>
            <person name="Spatafora J.W."/>
            <person name="Turgeon B.G."/>
            <person name="de Wit P.J.G.M."/>
            <person name="Zhong S."/>
            <person name="Goodwin S.B."/>
            <person name="Grigoriev I.V."/>
        </authorList>
    </citation>
    <scope>NUCLEOTIDE SEQUENCE [LARGE SCALE GENOMIC DNA]</scope>
    <source>
        <strain evidence="1 2">CIRAD86</strain>
    </source>
</reference>
<evidence type="ECO:0000313" key="1">
    <source>
        <dbReference type="EMBL" id="EME88831.1"/>
    </source>
</evidence>
<dbReference type="OrthoDB" id="37659at2759"/>
<protein>
    <submittedName>
        <fullName evidence="1">Uncharacterized protein</fullName>
    </submittedName>
</protein>
<evidence type="ECO:0000313" key="2">
    <source>
        <dbReference type="Proteomes" id="UP000016932"/>
    </source>
</evidence>